<evidence type="ECO:0000313" key="3">
    <source>
        <dbReference type="Proteomes" id="UP001153069"/>
    </source>
</evidence>
<accession>A0A9N8HT44</accession>
<name>A0A9N8HT44_9STRA</name>
<dbReference type="AlphaFoldDB" id="A0A9N8HT44"/>
<feature type="compositionally biased region" description="Polar residues" evidence="1">
    <location>
        <begin position="9"/>
        <end position="37"/>
    </location>
</feature>
<organism evidence="2 3">
    <name type="scientific">Seminavis robusta</name>
    <dbReference type="NCBI Taxonomy" id="568900"/>
    <lineage>
        <taxon>Eukaryota</taxon>
        <taxon>Sar</taxon>
        <taxon>Stramenopiles</taxon>
        <taxon>Ochrophyta</taxon>
        <taxon>Bacillariophyta</taxon>
        <taxon>Bacillariophyceae</taxon>
        <taxon>Bacillariophycidae</taxon>
        <taxon>Naviculales</taxon>
        <taxon>Naviculaceae</taxon>
        <taxon>Seminavis</taxon>
    </lineage>
</organism>
<protein>
    <submittedName>
        <fullName evidence="2">Uncharacterized protein</fullName>
    </submittedName>
</protein>
<gene>
    <name evidence="2" type="ORF">SEMRO_1531_G280140.1</name>
</gene>
<proteinExistence type="predicted"/>
<dbReference type="EMBL" id="CAICTM010001529">
    <property type="protein sequence ID" value="CAB9524382.1"/>
    <property type="molecule type" value="Genomic_DNA"/>
</dbReference>
<reference evidence="2" key="1">
    <citation type="submission" date="2020-06" db="EMBL/GenBank/DDBJ databases">
        <authorList>
            <consortium name="Plant Systems Biology data submission"/>
        </authorList>
    </citation>
    <scope>NUCLEOTIDE SEQUENCE</scope>
    <source>
        <strain evidence="2">D6</strain>
    </source>
</reference>
<dbReference type="Proteomes" id="UP001153069">
    <property type="component" value="Unassembled WGS sequence"/>
</dbReference>
<keyword evidence="3" id="KW-1185">Reference proteome</keyword>
<evidence type="ECO:0000256" key="1">
    <source>
        <dbReference type="SAM" id="MobiDB-lite"/>
    </source>
</evidence>
<comment type="caution">
    <text evidence="2">The sequence shown here is derived from an EMBL/GenBank/DDBJ whole genome shotgun (WGS) entry which is preliminary data.</text>
</comment>
<evidence type="ECO:0000313" key="2">
    <source>
        <dbReference type="EMBL" id="CAB9524382.1"/>
    </source>
</evidence>
<sequence>MPPFEQDQDATTVLDNSVKMSLSSVEEGATSGSTANQGEGGEEEYRRRCRHFYRQSTSVDDDFTSLDADDQDDDAYVDEEEATRQHSSKKTDEENRLVLEAVDQMSDATSYSAFLANLTPEQLVVLCSCGLPTSITTSSSTYDATREKWVQIRTEERQLAHQVNMRERLHKLESILQEFLLQQQPQQQPQQQQQQPQDDNDSFLTTRQQVIMIKQTLRLFVHNYHADCIASHSLMAGMRHILELQLDKNEDAPCIVWTFDANVISEAIVAQTQGASSAYIKEALHALLVFLVYQEPQKDPEHNNNNTHQRMLQFAVEPSLSDKTLTQILQVLPRPHELHARPTGKYNTPAQGLVRTNVDGELDEPMDVCSLIVKNLRKRGWWF</sequence>
<feature type="region of interest" description="Disordered" evidence="1">
    <location>
        <begin position="1"/>
        <end position="46"/>
    </location>
</feature>